<evidence type="ECO:0000256" key="13">
    <source>
        <dbReference type="RuleBase" id="RU365096"/>
    </source>
</evidence>
<evidence type="ECO:0000256" key="12">
    <source>
        <dbReference type="ARBA" id="ARBA00023295"/>
    </source>
</evidence>
<dbReference type="GO" id="GO:0034039">
    <property type="term" value="F:8-oxo-7,8-dihydroguanine DNA N-glycosylase activity"/>
    <property type="evidence" value="ECO:0007669"/>
    <property type="project" value="TreeGrafter"/>
</dbReference>
<reference evidence="15" key="1">
    <citation type="journal article" date="2020" name="Phytopathology">
        <title>Genome sequence of the chestnut blight fungus Cryphonectria parasitica EP155: A fundamental resource for an archetypical invasive plant pathogen.</title>
        <authorList>
            <person name="Crouch J.A."/>
            <person name="Dawe A."/>
            <person name="Aerts A."/>
            <person name="Barry K."/>
            <person name="Churchill A.C.L."/>
            <person name="Grimwood J."/>
            <person name="Hillman B."/>
            <person name="Milgroom M.G."/>
            <person name="Pangilinan J."/>
            <person name="Smith M."/>
            <person name="Salamov A."/>
            <person name="Schmutz J."/>
            <person name="Yadav J."/>
            <person name="Grigoriev I.V."/>
            <person name="Nuss D."/>
        </authorList>
    </citation>
    <scope>NUCLEOTIDE SEQUENCE</scope>
    <source>
        <strain evidence="15">EP155</strain>
    </source>
</reference>
<evidence type="ECO:0000256" key="11">
    <source>
        <dbReference type="ARBA" id="ARBA00023204"/>
    </source>
</evidence>
<comment type="similarity">
    <text evidence="2 13">Belongs to the Nth/MutY family.</text>
</comment>
<evidence type="ECO:0000313" key="15">
    <source>
        <dbReference type="EMBL" id="KAF3765976.1"/>
    </source>
</evidence>
<comment type="function">
    <text evidence="13">Adenine glycosylase active on G-A mispairs.</text>
</comment>
<dbReference type="InterPro" id="IPR011257">
    <property type="entry name" value="DNA_glycosylase"/>
</dbReference>
<evidence type="ECO:0000256" key="8">
    <source>
        <dbReference type="ARBA" id="ARBA00022801"/>
    </source>
</evidence>
<comment type="catalytic activity">
    <reaction evidence="1 13">
        <text>Hydrolyzes free adenine bases from 7,8-dihydro-8-oxoguanine:adenine mismatched double-stranded DNA, leaving an apurinic site.</text>
        <dbReference type="EC" id="3.2.2.31"/>
    </reaction>
</comment>
<dbReference type="CDD" id="cd03431">
    <property type="entry name" value="NUDIX_DNA_Glycosylase_C-MutY"/>
    <property type="match status" value="1"/>
</dbReference>
<dbReference type="GO" id="GO:0006298">
    <property type="term" value="P:mismatch repair"/>
    <property type="evidence" value="ECO:0007669"/>
    <property type="project" value="TreeGrafter"/>
</dbReference>
<keyword evidence="10" id="KW-0411">Iron-sulfur</keyword>
<dbReference type="GO" id="GO:0046872">
    <property type="term" value="F:metal ion binding"/>
    <property type="evidence" value="ECO:0007669"/>
    <property type="project" value="UniProtKB-UniRule"/>
</dbReference>
<dbReference type="GO" id="GO:0035485">
    <property type="term" value="F:adenine/guanine mispair binding"/>
    <property type="evidence" value="ECO:0007669"/>
    <property type="project" value="TreeGrafter"/>
</dbReference>
<keyword evidence="11" id="KW-0234">DNA repair</keyword>
<gene>
    <name evidence="15" type="ORF">M406DRAFT_31150</name>
</gene>
<accession>A0A9P4Y3J0</accession>
<name>A0A9P4Y3J0_CRYP1</name>
<feature type="non-terminal residue" evidence="15">
    <location>
        <position position="1"/>
    </location>
</feature>
<dbReference type="Gene3D" id="3.90.79.10">
    <property type="entry name" value="Nucleoside Triphosphate Pyrophosphohydrolase"/>
    <property type="match status" value="1"/>
</dbReference>
<evidence type="ECO:0000313" key="16">
    <source>
        <dbReference type="Proteomes" id="UP000803844"/>
    </source>
</evidence>
<keyword evidence="16" id="KW-1185">Reference proteome</keyword>
<dbReference type="GO" id="GO:0051539">
    <property type="term" value="F:4 iron, 4 sulfur cluster binding"/>
    <property type="evidence" value="ECO:0007669"/>
    <property type="project" value="UniProtKB-UniRule"/>
</dbReference>
<dbReference type="Proteomes" id="UP000803844">
    <property type="component" value="Unassembled WGS sequence"/>
</dbReference>
<keyword evidence="9 13" id="KW-0408">Iron</keyword>
<organism evidence="15 16">
    <name type="scientific">Cryphonectria parasitica (strain ATCC 38755 / EP155)</name>
    <dbReference type="NCBI Taxonomy" id="660469"/>
    <lineage>
        <taxon>Eukaryota</taxon>
        <taxon>Fungi</taxon>
        <taxon>Dikarya</taxon>
        <taxon>Ascomycota</taxon>
        <taxon>Pezizomycotina</taxon>
        <taxon>Sordariomycetes</taxon>
        <taxon>Sordariomycetidae</taxon>
        <taxon>Diaporthales</taxon>
        <taxon>Cryphonectriaceae</taxon>
        <taxon>Cryphonectria-Endothia species complex</taxon>
        <taxon>Cryphonectria</taxon>
    </lineage>
</organism>
<proteinExistence type="inferred from homology"/>
<dbReference type="SUPFAM" id="SSF48150">
    <property type="entry name" value="DNA-glycosylase"/>
    <property type="match status" value="1"/>
</dbReference>
<evidence type="ECO:0000256" key="7">
    <source>
        <dbReference type="ARBA" id="ARBA00022763"/>
    </source>
</evidence>
<keyword evidence="7 13" id="KW-0227">DNA damage</keyword>
<dbReference type="GeneID" id="63836445"/>
<dbReference type="InterPro" id="IPR029119">
    <property type="entry name" value="MutY_C"/>
</dbReference>
<evidence type="ECO:0000256" key="5">
    <source>
        <dbReference type="ARBA" id="ARBA00022485"/>
    </source>
</evidence>
<dbReference type="EMBL" id="MU032347">
    <property type="protein sequence ID" value="KAF3765976.1"/>
    <property type="molecule type" value="Genomic_DNA"/>
</dbReference>
<dbReference type="AlphaFoldDB" id="A0A9P4Y3J0"/>
<comment type="caution">
    <text evidence="15">The sequence shown here is derived from an EMBL/GenBank/DDBJ whole genome shotgun (WGS) entry which is preliminary data.</text>
</comment>
<dbReference type="SUPFAM" id="SSF55811">
    <property type="entry name" value="Nudix"/>
    <property type="match status" value="1"/>
</dbReference>
<dbReference type="InterPro" id="IPR015797">
    <property type="entry name" value="NUDIX_hydrolase-like_dom_sf"/>
</dbReference>
<dbReference type="GO" id="GO:0005634">
    <property type="term" value="C:nucleus"/>
    <property type="evidence" value="ECO:0007669"/>
    <property type="project" value="TreeGrafter"/>
</dbReference>
<evidence type="ECO:0000256" key="10">
    <source>
        <dbReference type="ARBA" id="ARBA00023014"/>
    </source>
</evidence>
<feature type="domain" description="HhH-GPD" evidence="14">
    <location>
        <begin position="73"/>
        <end position="236"/>
    </location>
</feature>
<dbReference type="GO" id="GO:0006285">
    <property type="term" value="P:base-excision repair, AP site formation"/>
    <property type="evidence" value="ECO:0007669"/>
    <property type="project" value="UniProtKB-ARBA"/>
</dbReference>
<keyword evidence="5" id="KW-0004">4Fe-4S</keyword>
<dbReference type="SMART" id="SM00478">
    <property type="entry name" value="ENDO3c"/>
    <property type="match status" value="1"/>
</dbReference>
<keyword evidence="12 13" id="KW-0326">Glycosidase</keyword>
<evidence type="ECO:0000256" key="9">
    <source>
        <dbReference type="ARBA" id="ARBA00023004"/>
    </source>
</evidence>
<dbReference type="Pfam" id="PF14815">
    <property type="entry name" value="NUDIX_4"/>
    <property type="match status" value="1"/>
</dbReference>
<sequence>RQHSLEYHRPLLLHGELGSRGRSALLDWYDGVSTDRLMPWRKPFIDVKDYDNAAELQRALTQRAYEVFISEIMLQQTRVKVVIDYWNRWMEKWPTIYDLAKADEDDVMSAWTGLGYYSRCKRILEACRKVVRHPDWCGLMPQDAKTLEKEIPGVGPYTAGALSSIVFGRPAPMVDGNVLRVLSRQLGVLGDIKNDKTIIGLIWACASALVETEVGEVQPNDGPGRWGQALMELGSTVCTPQPNCSICPITMTCRAYEEGSTLSEAGLPRRSVIKTSQPVEIEDLCRLCEPFETAATDHAAQKSAFPVKVVKKALREQETLVCAIQRASDGMYLLQKRPNKGLLAGMWEFPSQILAEANDSTAASRKRSARNFVTDLFDLGDSSAAGRKQSLILEYRGELGSVPWVFSHLKLTMHVHLFRLKNGQQETPVAHAQDENPRRWATSAAVEGETMGTGMRQCW</sequence>
<comment type="cofactor">
    <cofactor evidence="13">
        <name>[4Fe-4S] cluster</name>
        <dbReference type="ChEBI" id="CHEBI:49883"/>
    </cofactor>
    <text evidence="13">Binds 1 [4Fe-4S] cluster.</text>
</comment>
<dbReference type="GO" id="GO:0032357">
    <property type="term" value="F:oxidized purine DNA binding"/>
    <property type="evidence" value="ECO:0007669"/>
    <property type="project" value="TreeGrafter"/>
</dbReference>
<dbReference type="InterPro" id="IPR044298">
    <property type="entry name" value="MIG/MutY"/>
</dbReference>
<evidence type="ECO:0000259" key="14">
    <source>
        <dbReference type="SMART" id="SM00478"/>
    </source>
</evidence>
<dbReference type="Gene3D" id="1.10.340.30">
    <property type="entry name" value="Hypothetical protein, domain 2"/>
    <property type="match status" value="1"/>
</dbReference>
<dbReference type="FunFam" id="1.10.340.30:FF:000002">
    <property type="entry name" value="Adenine DNA glycosylase"/>
    <property type="match status" value="1"/>
</dbReference>
<dbReference type="InterPro" id="IPR023170">
    <property type="entry name" value="HhH_base_excis_C"/>
</dbReference>
<evidence type="ECO:0000256" key="4">
    <source>
        <dbReference type="ARBA" id="ARBA00022023"/>
    </source>
</evidence>
<evidence type="ECO:0000256" key="3">
    <source>
        <dbReference type="ARBA" id="ARBA00012045"/>
    </source>
</evidence>
<evidence type="ECO:0000256" key="6">
    <source>
        <dbReference type="ARBA" id="ARBA00022723"/>
    </source>
</evidence>
<evidence type="ECO:0000256" key="2">
    <source>
        <dbReference type="ARBA" id="ARBA00008343"/>
    </source>
</evidence>
<protein>
    <recommendedName>
        <fullName evidence="4 13">Adenine DNA glycosylase</fullName>
        <ecNumber evidence="3 13">3.2.2.31</ecNumber>
    </recommendedName>
</protein>
<dbReference type="RefSeq" id="XP_040776937.1">
    <property type="nucleotide sequence ID" value="XM_040919316.1"/>
</dbReference>
<dbReference type="OrthoDB" id="10248838at2759"/>
<dbReference type="PANTHER" id="PTHR42944:SF1">
    <property type="entry name" value="ADENINE DNA GLYCOSYLASE"/>
    <property type="match status" value="1"/>
</dbReference>
<dbReference type="GO" id="GO:0000701">
    <property type="term" value="F:purine-specific mismatch base pair DNA N-glycosylase activity"/>
    <property type="evidence" value="ECO:0007669"/>
    <property type="project" value="UniProtKB-EC"/>
</dbReference>
<dbReference type="PANTHER" id="PTHR42944">
    <property type="entry name" value="ADENINE DNA GLYCOSYLASE"/>
    <property type="match status" value="1"/>
</dbReference>
<keyword evidence="6" id="KW-0479">Metal-binding</keyword>
<evidence type="ECO:0000256" key="1">
    <source>
        <dbReference type="ARBA" id="ARBA00000843"/>
    </source>
</evidence>
<feature type="non-terminal residue" evidence="15">
    <location>
        <position position="459"/>
    </location>
</feature>
<dbReference type="CDD" id="cd00056">
    <property type="entry name" value="ENDO3c"/>
    <property type="match status" value="1"/>
</dbReference>
<dbReference type="Gene3D" id="1.10.1670.10">
    <property type="entry name" value="Helix-hairpin-Helix base-excision DNA repair enzymes (C-terminal)"/>
    <property type="match status" value="1"/>
</dbReference>
<keyword evidence="8" id="KW-0378">Hydrolase</keyword>
<dbReference type="InterPro" id="IPR003265">
    <property type="entry name" value="HhH-GPD_domain"/>
</dbReference>
<dbReference type="Pfam" id="PF00730">
    <property type="entry name" value="HhH-GPD"/>
    <property type="match status" value="1"/>
</dbReference>
<dbReference type="EC" id="3.2.2.31" evidence="3 13"/>